<organism evidence="1">
    <name type="scientific">Corethron hystrix</name>
    <dbReference type="NCBI Taxonomy" id="216773"/>
    <lineage>
        <taxon>Eukaryota</taxon>
        <taxon>Sar</taxon>
        <taxon>Stramenopiles</taxon>
        <taxon>Ochrophyta</taxon>
        <taxon>Bacillariophyta</taxon>
        <taxon>Coscinodiscophyceae</taxon>
        <taxon>Corethrophycidae</taxon>
        <taxon>Corethrales</taxon>
        <taxon>Corethraceae</taxon>
        <taxon>Corethron</taxon>
    </lineage>
</organism>
<proteinExistence type="predicted"/>
<reference evidence="1" key="1">
    <citation type="submission" date="2021-01" db="EMBL/GenBank/DDBJ databases">
        <authorList>
            <person name="Corre E."/>
            <person name="Pelletier E."/>
            <person name="Niang G."/>
            <person name="Scheremetjew M."/>
            <person name="Finn R."/>
            <person name="Kale V."/>
            <person name="Holt S."/>
            <person name="Cochrane G."/>
            <person name="Meng A."/>
            <person name="Brown T."/>
            <person name="Cohen L."/>
        </authorList>
    </citation>
    <scope>NUCLEOTIDE SEQUENCE</scope>
    <source>
        <strain evidence="1">308</strain>
    </source>
</reference>
<accession>A0A7S1BXT6</accession>
<protein>
    <submittedName>
        <fullName evidence="1">Uncharacterized protein</fullName>
    </submittedName>
</protein>
<gene>
    <name evidence="1" type="ORF">CHYS00102_LOCUS27274</name>
</gene>
<dbReference type="AlphaFoldDB" id="A0A7S1BXT6"/>
<name>A0A7S1BXT6_9STRA</name>
<dbReference type="EMBL" id="HBFR01037432">
    <property type="protein sequence ID" value="CAD8900057.1"/>
    <property type="molecule type" value="Transcribed_RNA"/>
</dbReference>
<evidence type="ECO:0000313" key="1">
    <source>
        <dbReference type="EMBL" id="CAD8900057.1"/>
    </source>
</evidence>
<sequence length="147" mass="17431">MAHSRHVTQHGRLEVDPGASIFAARNHSSPKARSLQHFFVDGKFCVVVAEFHGERVRSTSKFLIFVSQTHDTRKFEKDSVYLFSSPWRNLLTVFLYRAARCSFKDNKREMRIFTYIYWLSMKLFLETEHETTFFIFFTLLVFTIFSI</sequence>